<dbReference type="NCBIfam" id="NF002128">
    <property type="entry name" value="PRK00964.1-6"/>
    <property type="match status" value="1"/>
</dbReference>
<evidence type="ECO:0000313" key="5">
    <source>
        <dbReference type="Proteomes" id="UP000007058"/>
    </source>
</evidence>
<name>Q2W818_PARM1</name>
<dbReference type="InterPro" id="IPR030688">
    <property type="entry name" value="MeTrfase_MtrA/MtxA"/>
</dbReference>
<dbReference type="Proteomes" id="UP000007058">
    <property type="component" value="Chromosome"/>
</dbReference>
<protein>
    <submittedName>
        <fullName evidence="4">Tetrahydromethanopterin S-methyltransferase</fullName>
    </submittedName>
</protein>
<dbReference type="GO" id="GO:0032259">
    <property type="term" value="P:methylation"/>
    <property type="evidence" value="ECO:0007669"/>
    <property type="project" value="UniProtKB-KW"/>
</dbReference>
<evidence type="ECO:0000259" key="3">
    <source>
        <dbReference type="Pfam" id="PF14251"/>
    </source>
</evidence>
<sequence>MVCDSKQECSMLAAVETIHHELGTAIGLAKCRKCGCLGEFLDGLVLAVDLPTEAMALVEEARAGRQRMEAVEYPCLGCSHCYPAVASNALAQAFPQLDLHAACGFEIREGWPPVPGDYFVLCHGADCTVAVSTLGDVALAARIADLKPPALCMVGKTETENIGIDKVVRNVAANPDITTLILVGQDPPGHQPGRTLLALAENGVDEAMRVIGSPGKRPILRNVTPDEVATFRQRVQIIDLIGEIDPGRIIAAIEQHNTPAPQKPSCGCSSCPTTSPATSEPPMVQAGEPRSIEMDKAGYFVVLPQRPERRLLVEHYGYDNALLRRIEGADSRTIYWTIIENGWVSQLSHAAYLGKELARAEAAMLHGYEYTQDGA</sequence>
<evidence type="ECO:0000256" key="1">
    <source>
        <dbReference type="ARBA" id="ARBA00022679"/>
    </source>
</evidence>
<reference evidence="4 5" key="1">
    <citation type="journal article" date="2005" name="DNA Res.">
        <title>Complete genome sequence of the facultative anaerobic magnetotactic bacterium Magnetospirillum sp. strain AMB-1.</title>
        <authorList>
            <person name="Matsunaga T."/>
            <person name="Okamura Y."/>
            <person name="Fukuda Y."/>
            <person name="Wahyudi A.T."/>
            <person name="Murase Y."/>
            <person name="Takeyama H."/>
        </authorList>
    </citation>
    <scope>NUCLEOTIDE SEQUENCE [LARGE SCALE GENOMIC DNA]</scope>
    <source>
        <strain evidence="5">ATCC 700264 / AMB-1</strain>
    </source>
</reference>
<proteinExistence type="predicted"/>
<organism evidence="4 5">
    <name type="scientific">Paramagnetospirillum magneticum (strain ATCC 700264 / AMB-1)</name>
    <name type="common">Magnetospirillum magneticum</name>
    <dbReference type="NCBI Taxonomy" id="342108"/>
    <lineage>
        <taxon>Bacteria</taxon>
        <taxon>Pseudomonadati</taxon>
        <taxon>Pseudomonadota</taxon>
        <taxon>Alphaproteobacteria</taxon>
        <taxon>Rhodospirillales</taxon>
        <taxon>Magnetospirillaceae</taxon>
        <taxon>Paramagnetospirillum</taxon>
    </lineage>
</organism>
<feature type="domain" description="DUF4346" evidence="3">
    <location>
        <begin position="295"/>
        <end position="373"/>
    </location>
</feature>
<evidence type="ECO:0000313" key="4">
    <source>
        <dbReference type="EMBL" id="BAE50007.1"/>
    </source>
</evidence>
<dbReference type="InterPro" id="IPR025595">
    <property type="entry name" value="PterinBD-DUF4346"/>
</dbReference>
<dbReference type="HOGENOM" id="CLU_062598_0_0_5"/>
<dbReference type="GO" id="GO:0008168">
    <property type="term" value="F:methyltransferase activity"/>
    <property type="evidence" value="ECO:0007669"/>
    <property type="project" value="UniProtKB-KW"/>
</dbReference>
<evidence type="ECO:0000256" key="2">
    <source>
        <dbReference type="SAM" id="MobiDB-lite"/>
    </source>
</evidence>
<dbReference type="Pfam" id="PF14251">
    <property type="entry name" value="PterinBD-DUF4346"/>
    <property type="match status" value="1"/>
</dbReference>
<dbReference type="AlphaFoldDB" id="Q2W818"/>
<dbReference type="Pfam" id="PF04208">
    <property type="entry name" value="MtrA"/>
    <property type="match status" value="1"/>
</dbReference>
<dbReference type="KEGG" id="mag:amb1203"/>
<feature type="region of interest" description="Disordered" evidence="2">
    <location>
        <begin position="261"/>
        <end position="285"/>
    </location>
</feature>
<keyword evidence="5" id="KW-1185">Reference proteome</keyword>
<accession>Q2W818</accession>
<dbReference type="EMBL" id="AP007255">
    <property type="protein sequence ID" value="BAE50007.1"/>
    <property type="molecule type" value="Genomic_DNA"/>
</dbReference>
<gene>
    <name evidence="4" type="ordered locus">amb1203</name>
</gene>
<keyword evidence="1" id="KW-0808">Transferase</keyword>
<dbReference type="STRING" id="342108.amb1203"/>
<feature type="compositionally biased region" description="Low complexity" evidence="2">
    <location>
        <begin position="264"/>
        <end position="282"/>
    </location>
</feature>